<organism evidence="1 2">
    <name type="scientific">Eumeta variegata</name>
    <name type="common">Bagworm moth</name>
    <name type="synonym">Eumeta japonica</name>
    <dbReference type="NCBI Taxonomy" id="151549"/>
    <lineage>
        <taxon>Eukaryota</taxon>
        <taxon>Metazoa</taxon>
        <taxon>Ecdysozoa</taxon>
        <taxon>Arthropoda</taxon>
        <taxon>Hexapoda</taxon>
        <taxon>Insecta</taxon>
        <taxon>Pterygota</taxon>
        <taxon>Neoptera</taxon>
        <taxon>Endopterygota</taxon>
        <taxon>Lepidoptera</taxon>
        <taxon>Glossata</taxon>
        <taxon>Ditrysia</taxon>
        <taxon>Tineoidea</taxon>
        <taxon>Psychidae</taxon>
        <taxon>Oiketicinae</taxon>
        <taxon>Eumeta</taxon>
    </lineage>
</organism>
<proteinExistence type="predicted"/>
<dbReference type="AlphaFoldDB" id="A0A4C1T5J4"/>
<name>A0A4C1T5J4_EUMVA</name>
<keyword evidence="2" id="KW-1185">Reference proteome</keyword>
<dbReference type="EMBL" id="BGZK01004361">
    <property type="protein sequence ID" value="GBP08541.1"/>
    <property type="molecule type" value="Genomic_DNA"/>
</dbReference>
<comment type="caution">
    <text evidence="1">The sequence shown here is derived from an EMBL/GenBank/DDBJ whole genome shotgun (WGS) entry which is preliminary data.</text>
</comment>
<accession>A0A4C1T5J4</accession>
<protein>
    <submittedName>
        <fullName evidence="1">Uncharacterized protein</fullName>
    </submittedName>
</protein>
<gene>
    <name evidence="1" type="ORF">EVAR_71811_1</name>
</gene>
<evidence type="ECO:0000313" key="1">
    <source>
        <dbReference type="EMBL" id="GBP08541.1"/>
    </source>
</evidence>
<sequence>MITSLLNSKYFTTYVILPQLGTPLTHVISGTSQSSWASSEALRFVVAFTISKILSSSATLVHRAVTTIGSYEGVMNFGLSVRSVCSLYRPPNHLSYHQMYHFSSQDCLRVVVIYGGLHALKRSRQLCLRFISVQPNIPSHVALWIFSVAEVKAMNSLKKRVYVVVS</sequence>
<dbReference type="Proteomes" id="UP000299102">
    <property type="component" value="Unassembled WGS sequence"/>
</dbReference>
<evidence type="ECO:0000313" key="2">
    <source>
        <dbReference type="Proteomes" id="UP000299102"/>
    </source>
</evidence>
<reference evidence="1 2" key="1">
    <citation type="journal article" date="2019" name="Commun. Biol.">
        <title>The bagworm genome reveals a unique fibroin gene that provides high tensile strength.</title>
        <authorList>
            <person name="Kono N."/>
            <person name="Nakamura H."/>
            <person name="Ohtoshi R."/>
            <person name="Tomita M."/>
            <person name="Numata K."/>
            <person name="Arakawa K."/>
        </authorList>
    </citation>
    <scope>NUCLEOTIDE SEQUENCE [LARGE SCALE GENOMIC DNA]</scope>
</reference>